<feature type="chain" id="PRO_5003105501" evidence="6">
    <location>
        <begin position="25"/>
        <end position="194"/>
    </location>
</feature>
<evidence type="ECO:0000313" key="7">
    <source>
        <dbReference type="EMBL" id="ADG85734.1"/>
    </source>
</evidence>
<evidence type="ECO:0000256" key="5">
    <source>
        <dbReference type="ARBA" id="ARBA00023180"/>
    </source>
</evidence>
<keyword evidence="6" id="KW-0732">Signal</keyword>
<keyword evidence="3" id="KW-0202">Cytokine</keyword>
<dbReference type="GO" id="GO:0005125">
    <property type="term" value="F:cytokine activity"/>
    <property type="evidence" value="ECO:0007669"/>
    <property type="project" value="UniProtKB-KW"/>
</dbReference>
<proteinExistence type="evidence at transcript level"/>
<dbReference type="GO" id="GO:0005615">
    <property type="term" value="C:extracellular space"/>
    <property type="evidence" value="ECO:0007669"/>
    <property type="project" value="UniProtKB-KW"/>
</dbReference>
<evidence type="ECO:0000256" key="6">
    <source>
        <dbReference type="SAM" id="SignalP"/>
    </source>
</evidence>
<dbReference type="InterPro" id="IPR009079">
    <property type="entry name" value="4_helix_cytokine-like_core"/>
</dbReference>
<keyword evidence="4" id="KW-0964">Secreted</keyword>
<protein>
    <submittedName>
        <fullName evidence="7">Interferon gamma</fullName>
    </submittedName>
</protein>
<comment type="subcellular location">
    <subcellularLocation>
        <location evidence="1">Secreted</location>
    </subcellularLocation>
</comment>
<dbReference type="EMBL" id="HM046445">
    <property type="protein sequence ID" value="ADG85734.1"/>
    <property type="molecule type" value="mRNA"/>
</dbReference>
<dbReference type="PANTHER" id="PTHR11419:SF0">
    <property type="entry name" value="INTERFERON GAMMA"/>
    <property type="match status" value="1"/>
</dbReference>
<evidence type="ECO:0000256" key="3">
    <source>
        <dbReference type="ARBA" id="ARBA00022514"/>
    </source>
</evidence>
<dbReference type="PANTHER" id="PTHR11419">
    <property type="entry name" value="INTERFERON GAMMA"/>
    <property type="match status" value="1"/>
</dbReference>
<dbReference type="InterPro" id="IPR002069">
    <property type="entry name" value="Interferon_gamma"/>
</dbReference>
<accession>D7R9Y0</accession>
<evidence type="ECO:0000256" key="2">
    <source>
        <dbReference type="ARBA" id="ARBA00007566"/>
    </source>
</evidence>
<dbReference type="Gene3D" id="1.20.1250.10">
    <property type="match status" value="1"/>
</dbReference>
<evidence type="ECO:0000256" key="1">
    <source>
        <dbReference type="ARBA" id="ARBA00004613"/>
    </source>
</evidence>
<reference evidence="7" key="1">
    <citation type="submission" date="2010-03" db="EMBL/GenBank/DDBJ databases">
        <title>Expression of genes related to the RIG1/MDA5, TLRSP and interferon stimulated signaling pathways in Atlantic cod (Gadus morhua).</title>
        <authorList>
            <person name="Borza T."/>
            <person name="Johnson S.C."/>
            <person name="Bowman S."/>
        </authorList>
    </citation>
    <scope>NUCLEOTIDE SEQUENCE</scope>
</reference>
<evidence type="ECO:0000256" key="4">
    <source>
        <dbReference type="ARBA" id="ARBA00022525"/>
    </source>
</evidence>
<organism evidence="7">
    <name type="scientific">Gadus morhua</name>
    <name type="common">Atlantic cod</name>
    <dbReference type="NCBI Taxonomy" id="8049"/>
    <lineage>
        <taxon>Eukaryota</taxon>
        <taxon>Metazoa</taxon>
        <taxon>Chordata</taxon>
        <taxon>Craniata</taxon>
        <taxon>Vertebrata</taxon>
        <taxon>Euteleostomi</taxon>
        <taxon>Actinopterygii</taxon>
        <taxon>Neopterygii</taxon>
        <taxon>Teleostei</taxon>
        <taxon>Neoteleostei</taxon>
        <taxon>Acanthomorphata</taxon>
        <taxon>Zeiogadaria</taxon>
        <taxon>Gadariae</taxon>
        <taxon>Gadiformes</taxon>
        <taxon>Gadoidei</taxon>
        <taxon>Gadidae</taxon>
        <taxon>Gadus</taxon>
    </lineage>
</organism>
<name>D7R9Y0_GADMO</name>
<feature type="signal peptide" evidence="6">
    <location>
        <begin position="1"/>
        <end position="24"/>
    </location>
</feature>
<comment type="similarity">
    <text evidence="2">Belongs to the type II (or gamma) interferon family.</text>
</comment>
<sequence length="194" mass="22089">MALALGRSLSLFMLVCMSVCLSVCLPVATVPGKMLETIKTLSLQHPQKGQSSGSFFPRETLNKVDDGDKRVVLGKVLEVYDKLFDQMLSQPPTDSQSEEKKKEEAGIRYLQERVTLLRRTQYKKHLLLTSTLEQLGNIQINNSVVQSKALWDLPWLFDEASSLAERKRRSLRRRRAPRKSALRSHVLAKLRRAV</sequence>
<dbReference type="GO" id="GO:0005133">
    <property type="term" value="F:type II interferon receptor binding"/>
    <property type="evidence" value="ECO:0007669"/>
    <property type="project" value="InterPro"/>
</dbReference>
<dbReference type="SMR" id="D7R9Y0"/>
<keyword evidence="5" id="KW-0325">Glycoprotein</keyword>
<dbReference type="GO" id="GO:0006955">
    <property type="term" value="P:immune response"/>
    <property type="evidence" value="ECO:0007669"/>
    <property type="project" value="InterPro"/>
</dbReference>
<dbReference type="AlphaFoldDB" id="D7R9Y0"/>
<dbReference type="SUPFAM" id="SSF47266">
    <property type="entry name" value="4-helical cytokines"/>
    <property type="match status" value="1"/>
</dbReference>